<proteinExistence type="predicted"/>
<dbReference type="Proteomes" id="UP000249419">
    <property type="component" value="Unassembled WGS sequence"/>
</dbReference>
<dbReference type="AlphaFoldDB" id="A0A328NW26"/>
<evidence type="ECO:0000313" key="2">
    <source>
        <dbReference type="Proteomes" id="UP000249419"/>
    </source>
</evidence>
<dbReference type="EMBL" id="PYAG01000004">
    <property type="protein sequence ID" value="RAO37988.1"/>
    <property type="molecule type" value="Genomic_DNA"/>
</dbReference>
<protein>
    <submittedName>
        <fullName evidence="1">Uncharacterized protein</fullName>
    </submittedName>
</protein>
<accession>A0A328NW26</accession>
<organism evidence="1 2">
    <name type="scientific">Micromonospora saelicesensis</name>
    <dbReference type="NCBI Taxonomy" id="285676"/>
    <lineage>
        <taxon>Bacteria</taxon>
        <taxon>Bacillati</taxon>
        <taxon>Actinomycetota</taxon>
        <taxon>Actinomycetes</taxon>
        <taxon>Micromonosporales</taxon>
        <taxon>Micromonosporaceae</taxon>
        <taxon>Micromonospora</taxon>
    </lineage>
</organism>
<evidence type="ECO:0000313" key="1">
    <source>
        <dbReference type="EMBL" id="RAO37988.1"/>
    </source>
</evidence>
<name>A0A328NW26_9ACTN</name>
<sequence>MHAVVVTAIDDYLARRNAKEFGDLADEIIERHAALLARLAE</sequence>
<comment type="caution">
    <text evidence="1">The sequence shown here is derived from an EMBL/GenBank/DDBJ whole genome shotgun (WGS) entry which is preliminary data.</text>
</comment>
<reference evidence="1 2" key="1">
    <citation type="submission" date="2018-03" db="EMBL/GenBank/DDBJ databases">
        <title>Defining the species Micromonospora saelicesensis and Micromonospora noduli under the framework of genomics.</title>
        <authorList>
            <person name="Riesco R."/>
            <person name="Trujillo M.E."/>
        </authorList>
    </citation>
    <scope>NUCLEOTIDE SEQUENCE [LARGE SCALE GENOMIC DNA]</scope>
    <source>
        <strain evidence="1 2">PSN13</strain>
    </source>
</reference>
<gene>
    <name evidence="1" type="ORF">PSN13_00959</name>
</gene>